<evidence type="ECO:0000256" key="12">
    <source>
        <dbReference type="ARBA" id="ARBA00023212"/>
    </source>
</evidence>
<organism evidence="22 23">
    <name type="scientific">Ciona savignyi</name>
    <name type="common">Pacific transparent sea squirt</name>
    <dbReference type="NCBI Taxonomy" id="51511"/>
    <lineage>
        <taxon>Eukaryota</taxon>
        <taxon>Metazoa</taxon>
        <taxon>Chordata</taxon>
        <taxon>Tunicata</taxon>
        <taxon>Ascidiacea</taxon>
        <taxon>Phlebobranchia</taxon>
        <taxon>Cionidae</taxon>
        <taxon>Ciona</taxon>
    </lineage>
</organism>
<reference evidence="23" key="1">
    <citation type="submission" date="2003-08" db="EMBL/GenBank/DDBJ databases">
        <authorList>
            <person name="Birren B."/>
            <person name="Nusbaum C."/>
            <person name="Abebe A."/>
            <person name="Abouelleil A."/>
            <person name="Adekoya E."/>
            <person name="Ait-zahra M."/>
            <person name="Allen N."/>
            <person name="Allen T."/>
            <person name="An P."/>
            <person name="Anderson M."/>
            <person name="Anderson S."/>
            <person name="Arachchi H."/>
            <person name="Armbruster J."/>
            <person name="Bachantsang P."/>
            <person name="Baldwin J."/>
            <person name="Barry A."/>
            <person name="Bayul T."/>
            <person name="Blitshsteyn B."/>
            <person name="Bloom T."/>
            <person name="Blye J."/>
            <person name="Boguslavskiy L."/>
            <person name="Borowsky M."/>
            <person name="Boukhgalter B."/>
            <person name="Brunache A."/>
            <person name="Butler J."/>
            <person name="Calixte N."/>
            <person name="Calvo S."/>
            <person name="Camarata J."/>
            <person name="Campo K."/>
            <person name="Chang J."/>
            <person name="Cheshatsang Y."/>
            <person name="Citroen M."/>
            <person name="Collymore A."/>
            <person name="Considine T."/>
            <person name="Cook A."/>
            <person name="Cooke P."/>
            <person name="Corum B."/>
            <person name="Cuomo C."/>
            <person name="David R."/>
            <person name="Dawoe T."/>
            <person name="Degray S."/>
            <person name="Dodge S."/>
            <person name="Dooley K."/>
            <person name="Dorje P."/>
            <person name="Dorjee K."/>
            <person name="Dorris L."/>
            <person name="Duffey N."/>
            <person name="Dupes A."/>
            <person name="Elkins T."/>
            <person name="Engels R."/>
            <person name="Erickson J."/>
            <person name="Farina A."/>
            <person name="Faro S."/>
            <person name="Ferreira P."/>
            <person name="Fischer H."/>
            <person name="Fitzgerald M."/>
            <person name="Foley K."/>
            <person name="Gage D."/>
            <person name="Galagan J."/>
            <person name="Gearin G."/>
            <person name="Gnerre S."/>
            <person name="Gnirke A."/>
            <person name="Goyette A."/>
            <person name="Graham J."/>
            <person name="Grandbois E."/>
            <person name="Gyaltsen K."/>
            <person name="Hafez N."/>
            <person name="Hagopian D."/>
            <person name="Hagos B."/>
            <person name="Hall J."/>
            <person name="Hatcher B."/>
            <person name="Heller A."/>
            <person name="Higgins H."/>
            <person name="Honan T."/>
            <person name="Horn A."/>
            <person name="Houde N."/>
            <person name="Hughes L."/>
            <person name="Hulme W."/>
            <person name="Husby E."/>
            <person name="Iliev I."/>
            <person name="Jaffe D."/>
            <person name="Jones C."/>
            <person name="Kamal M."/>
            <person name="Kamat A."/>
            <person name="Kamvysselis M."/>
            <person name="Karlsson E."/>
            <person name="Kells C."/>
            <person name="Kieu A."/>
            <person name="Kisner P."/>
            <person name="Kodira C."/>
            <person name="Kulbokas E."/>
            <person name="Labutti K."/>
            <person name="Lama D."/>
            <person name="Landers T."/>
            <person name="Leger J."/>
            <person name="Levine S."/>
            <person name="Lewis D."/>
            <person name="Lewis T."/>
            <person name="Lindblad-toh K."/>
            <person name="Liu X."/>
            <person name="Lokyitsang T."/>
            <person name="Lokyitsang Y."/>
            <person name="Lucien O."/>
            <person name="Lui A."/>
            <person name="Ma L.J."/>
            <person name="Mabbitt R."/>
            <person name="Macdonald J."/>
            <person name="Maclean C."/>
            <person name="Major J."/>
            <person name="Manning J."/>
            <person name="Marabella R."/>
            <person name="Maru K."/>
            <person name="Matthews C."/>
            <person name="Mauceli E."/>
            <person name="Mccarthy M."/>
            <person name="Mcdonough S."/>
            <person name="Mcghee T."/>
            <person name="Meldrim J."/>
            <person name="Meneus L."/>
            <person name="Mesirov J."/>
            <person name="Mihalev A."/>
            <person name="Mihova T."/>
            <person name="Mikkelsen T."/>
            <person name="Mlenga V."/>
            <person name="Moru K."/>
            <person name="Mozes J."/>
            <person name="Mulrain L."/>
            <person name="Munson G."/>
            <person name="Naylor J."/>
            <person name="Newes C."/>
            <person name="Nguyen C."/>
            <person name="Nguyen N."/>
            <person name="Nguyen T."/>
            <person name="Nicol R."/>
            <person name="Nielsen C."/>
            <person name="Nizzari M."/>
            <person name="Norbu C."/>
            <person name="Norbu N."/>
            <person name="O'donnell P."/>
            <person name="Okoawo O."/>
            <person name="O'leary S."/>
            <person name="Omotosho B."/>
            <person name="O'neill K."/>
            <person name="Osman S."/>
            <person name="Parker S."/>
            <person name="Perrin D."/>
            <person name="Phunkhang P."/>
            <person name="Piqani B."/>
            <person name="Purcell S."/>
            <person name="Rachupka T."/>
            <person name="Ramasamy U."/>
            <person name="Rameau R."/>
            <person name="Ray V."/>
            <person name="Raymond C."/>
            <person name="Retta R."/>
            <person name="Richardson S."/>
            <person name="Rise C."/>
            <person name="Rodriguez J."/>
            <person name="Rogers J."/>
            <person name="Rogov P."/>
            <person name="Rutman M."/>
            <person name="Schupbach R."/>
            <person name="Seaman C."/>
            <person name="Settipalli S."/>
            <person name="Sharpe T."/>
            <person name="Sheridan J."/>
            <person name="Sherpa N."/>
            <person name="Shi J."/>
            <person name="Smirnov S."/>
            <person name="Smith C."/>
            <person name="Sougnez C."/>
            <person name="Spencer B."/>
            <person name="Stalker J."/>
            <person name="Stange-thomann N."/>
            <person name="Stavropoulos S."/>
            <person name="Stetson K."/>
            <person name="Stone C."/>
            <person name="Stone S."/>
            <person name="Stubbs M."/>
            <person name="Talamas J."/>
            <person name="Tchuinga P."/>
            <person name="Tenzing P."/>
            <person name="Tesfaye S."/>
            <person name="Theodore J."/>
            <person name="Thoulutsang Y."/>
            <person name="Topham K."/>
            <person name="Towey S."/>
            <person name="Tsamla T."/>
            <person name="Tsomo N."/>
            <person name="Vallee D."/>
            <person name="Vassiliev H."/>
            <person name="Venkataraman V."/>
            <person name="Vinson J."/>
            <person name="Vo A."/>
            <person name="Wade C."/>
            <person name="Wang S."/>
            <person name="Wangchuk T."/>
            <person name="Wangdi T."/>
            <person name="Whittaker C."/>
            <person name="Wilkinson J."/>
            <person name="Wu Y."/>
            <person name="Wyman D."/>
            <person name="Yadav S."/>
            <person name="Yang S."/>
            <person name="Yang X."/>
            <person name="Yeager S."/>
            <person name="Yee E."/>
            <person name="Young G."/>
            <person name="Zainoun J."/>
            <person name="Zembeck L."/>
            <person name="Zimmer A."/>
            <person name="Zody M."/>
            <person name="Lander E."/>
        </authorList>
    </citation>
    <scope>NUCLEOTIDE SEQUENCE [LARGE SCALE GENOMIC DNA]</scope>
</reference>
<dbReference type="GO" id="GO:0045505">
    <property type="term" value="F:dynein intermediate chain binding"/>
    <property type="evidence" value="ECO:0007669"/>
    <property type="project" value="InterPro"/>
</dbReference>
<dbReference type="FunFam" id="1.20.1270.280:FF:000005">
    <property type="entry name" value="Dynein axonemal heavy chain 10"/>
    <property type="match status" value="1"/>
</dbReference>
<protein>
    <recommendedName>
        <fullName evidence="24">DYH10 protein</fullName>
    </recommendedName>
</protein>
<evidence type="ECO:0000259" key="21">
    <source>
        <dbReference type="Pfam" id="PF18199"/>
    </source>
</evidence>
<keyword evidence="10" id="KW-0969">Cilium</keyword>
<feature type="domain" description="Dynein heavy chain coiled coil stalk" evidence="16">
    <location>
        <begin position="826"/>
        <end position="907"/>
    </location>
</feature>
<evidence type="ECO:0000256" key="14">
    <source>
        <dbReference type="SAM" id="Coils"/>
    </source>
</evidence>
<dbReference type="GO" id="GO:0005524">
    <property type="term" value="F:ATP binding"/>
    <property type="evidence" value="ECO:0007669"/>
    <property type="project" value="UniProtKB-KW"/>
</dbReference>
<evidence type="ECO:0000259" key="20">
    <source>
        <dbReference type="Pfam" id="PF18198"/>
    </source>
</evidence>
<keyword evidence="13" id="KW-0966">Cell projection</keyword>
<dbReference type="FunFam" id="1.20.920.30:FF:000007">
    <property type="entry name" value="Dynein axonemal heavy chain 10"/>
    <property type="match status" value="1"/>
</dbReference>
<evidence type="ECO:0000256" key="13">
    <source>
        <dbReference type="ARBA" id="ARBA00023273"/>
    </source>
</evidence>
<dbReference type="InterPro" id="IPR024317">
    <property type="entry name" value="Dynein_heavy_chain_D4_dom"/>
</dbReference>
<dbReference type="FunFam" id="3.40.50.300:FF:002141">
    <property type="entry name" value="Dynein heavy chain"/>
    <property type="match status" value="1"/>
</dbReference>
<evidence type="ECO:0000259" key="18">
    <source>
        <dbReference type="Pfam" id="PF12781"/>
    </source>
</evidence>
<feature type="coiled-coil region" evidence="14">
    <location>
        <begin position="824"/>
        <end position="851"/>
    </location>
</feature>
<keyword evidence="7" id="KW-0067">ATP-binding</keyword>
<dbReference type="InterPro" id="IPR004273">
    <property type="entry name" value="Dynein_heavy_D6_P-loop"/>
</dbReference>
<keyword evidence="23" id="KW-1185">Reference proteome</keyword>
<dbReference type="Gene3D" id="3.40.50.300">
    <property type="entry name" value="P-loop containing nucleotide triphosphate hydrolases"/>
    <property type="match status" value="3"/>
</dbReference>
<evidence type="ECO:0000256" key="7">
    <source>
        <dbReference type="ARBA" id="ARBA00022840"/>
    </source>
</evidence>
<feature type="coiled-coil region" evidence="14">
    <location>
        <begin position="745"/>
        <end position="779"/>
    </location>
</feature>
<dbReference type="Gene3D" id="1.10.8.1220">
    <property type="match status" value="1"/>
</dbReference>
<dbReference type="GO" id="GO:0031514">
    <property type="term" value="C:motile cilium"/>
    <property type="evidence" value="ECO:0007669"/>
    <property type="project" value="UniProtKB-ARBA"/>
</dbReference>
<dbReference type="InterPro" id="IPR026983">
    <property type="entry name" value="DHC"/>
</dbReference>
<evidence type="ECO:0008006" key="24">
    <source>
        <dbReference type="Google" id="ProtNLM"/>
    </source>
</evidence>
<dbReference type="InterPro" id="IPR024743">
    <property type="entry name" value="Dynein_HC_stalk"/>
</dbReference>
<dbReference type="Pfam" id="PF12781">
    <property type="entry name" value="AAA_9"/>
    <property type="match status" value="1"/>
</dbReference>
<reference evidence="22" key="3">
    <citation type="submission" date="2025-09" db="UniProtKB">
        <authorList>
            <consortium name="Ensembl"/>
        </authorList>
    </citation>
    <scope>IDENTIFICATION</scope>
</reference>
<evidence type="ECO:0000259" key="16">
    <source>
        <dbReference type="Pfam" id="PF12777"/>
    </source>
</evidence>
<dbReference type="GO" id="GO:0005874">
    <property type="term" value="C:microtubule"/>
    <property type="evidence" value="ECO:0007669"/>
    <property type="project" value="UniProtKB-KW"/>
</dbReference>
<dbReference type="Pfam" id="PF17857">
    <property type="entry name" value="AAA_lid_1"/>
    <property type="match status" value="1"/>
</dbReference>
<feature type="domain" description="Dynein heavy chain ATP-binding dynein motor region" evidence="18">
    <location>
        <begin position="935"/>
        <end position="1155"/>
    </location>
</feature>
<feature type="coiled-coil region" evidence="14">
    <location>
        <begin position="520"/>
        <end position="547"/>
    </location>
</feature>
<keyword evidence="8" id="KW-0243">Dynein</keyword>
<dbReference type="Pfam" id="PF12775">
    <property type="entry name" value="AAA_7"/>
    <property type="match status" value="1"/>
</dbReference>
<evidence type="ECO:0000256" key="5">
    <source>
        <dbReference type="ARBA" id="ARBA00022737"/>
    </source>
</evidence>
<feature type="domain" description="Dynein heavy chain C-terminal" evidence="21">
    <location>
        <begin position="1701"/>
        <end position="1858"/>
    </location>
</feature>
<evidence type="ECO:0000256" key="6">
    <source>
        <dbReference type="ARBA" id="ARBA00022741"/>
    </source>
</evidence>
<dbReference type="Ensembl" id="ENSCSAVT00000018547.1">
    <property type="protein sequence ID" value="ENSCSAVP00000018347.1"/>
    <property type="gene ID" value="ENSCSAVG00000010774.1"/>
</dbReference>
<dbReference type="GO" id="GO:0008569">
    <property type="term" value="F:minus-end-directed microtubule motor activity"/>
    <property type="evidence" value="ECO:0007669"/>
    <property type="project" value="InterPro"/>
</dbReference>
<dbReference type="GO" id="GO:0005930">
    <property type="term" value="C:axoneme"/>
    <property type="evidence" value="ECO:0007669"/>
    <property type="project" value="UniProtKB-SubCell"/>
</dbReference>
<dbReference type="FunFam" id="3.40.50.300:FF:000049">
    <property type="entry name" value="Dynein, axonemal, heavy chain 5"/>
    <property type="match status" value="1"/>
</dbReference>
<dbReference type="InterPro" id="IPR027417">
    <property type="entry name" value="P-loop_NTPase"/>
</dbReference>
<evidence type="ECO:0000256" key="8">
    <source>
        <dbReference type="ARBA" id="ARBA00023017"/>
    </source>
</evidence>
<proteinExistence type="inferred from homology"/>
<dbReference type="InterPro" id="IPR041228">
    <property type="entry name" value="Dynein_C"/>
</dbReference>
<dbReference type="GO" id="GO:0007018">
    <property type="term" value="P:microtubule-based movement"/>
    <property type="evidence" value="ECO:0007669"/>
    <property type="project" value="InterPro"/>
</dbReference>
<evidence type="ECO:0000256" key="9">
    <source>
        <dbReference type="ARBA" id="ARBA00023054"/>
    </source>
</evidence>
<keyword evidence="11" id="KW-0505">Motor protein</keyword>
<feature type="domain" description="Dynein heavy chain region D6 P-loop" evidence="15">
    <location>
        <begin position="1407"/>
        <end position="1519"/>
    </location>
</feature>
<dbReference type="Pfam" id="PF18198">
    <property type="entry name" value="AAA_lid_11"/>
    <property type="match status" value="1"/>
</dbReference>
<keyword evidence="6" id="KW-0547">Nucleotide-binding</keyword>
<feature type="domain" description="Dynein heavy chain AAA lid" evidence="20">
    <location>
        <begin position="1551"/>
        <end position="1695"/>
    </location>
</feature>
<dbReference type="GeneTree" id="ENSGT00940000154642"/>
<dbReference type="InterPro" id="IPR042219">
    <property type="entry name" value="AAA_lid_11_sf"/>
</dbReference>
<evidence type="ECO:0000256" key="10">
    <source>
        <dbReference type="ARBA" id="ARBA00023069"/>
    </source>
</evidence>
<dbReference type="PANTHER" id="PTHR22878">
    <property type="entry name" value="DYNEIN HEAVY CHAIN 6, AXONEMAL-LIKE-RELATED"/>
    <property type="match status" value="1"/>
</dbReference>
<dbReference type="InterPro" id="IPR041589">
    <property type="entry name" value="DNAH3_AAA_lid_1"/>
</dbReference>
<dbReference type="FunFam" id="3.40.50.300:FF:000153">
    <property type="entry name" value="Dynein axonemal heavy chain 1"/>
    <property type="match status" value="1"/>
</dbReference>
<keyword evidence="3" id="KW-0963">Cytoplasm</keyword>
<dbReference type="Gene3D" id="1.20.920.20">
    <property type="match status" value="2"/>
</dbReference>
<dbReference type="InterPro" id="IPR041658">
    <property type="entry name" value="AAA_lid_11"/>
</dbReference>
<dbReference type="GO" id="GO:0030286">
    <property type="term" value="C:dynein complex"/>
    <property type="evidence" value="ECO:0007669"/>
    <property type="project" value="UniProtKB-KW"/>
</dbReference>
<evidence type="ECO:0000256" key="3">
    <source>
        <dbReference type="ARBA" id="ARBA00022490"/>
    </source>
</evidence>
<name>H2ZL81_CIOSA</name>
<evidence type="ECO:0000313" key="22">
    <source>
        <dbReference type="Ensembl" id="ENSCSAVP00000018347.1"/>
    </source>
</evidence>
<reference evidence="22" key="2">
    <citation type="submission" date="2025-08" db="UniProtKB">
        <authorList>
            <consortium name="Ensembl"/>
        </authorList>
    </citation>
    <scope>IDENTIFICATION</scope>
</reference>
<evidence type="ECO:0000256" key="11">
    <source>
        <dbReference type="ARBA" id="ARBA00023175"/>
    </source>
</evidence>
<feature type="domain" description="Dynein heavy chain 3 AAA+ lid" evidence="19">
    <location>
        <begin position="105"/>
        <end position="195"/>
    </location>
</feature>
<keyword evidence="9 14" id="KW-0175">Coiled coil</keyword>
<evidence type="ECO:0000256" key="4">
    <source>
        <dbReference type="ARBA" id="ARBA00022701"/>
    </source>
</evidence>
<dbReference type="Gene3D" id="1.20.1270.280">
    <property type="match status" value="1"/>
</dbReference>
<accession>H2ZL81</accession>
<dbReference type="Gene3D" id="1.10.8.720">
    <property type="entry name" value="Region D6 of dynein motor"/>
    <property type="match status" value="1"/>
</dbReference>
<dbReference type="Proteomes" id="UP000007875">
    <property type="component" value="Unassembled WGS sequence"/>
</dbReference>
<dbReference type="Gene3D" id="6.10.140.1060">
    <property type="match status" value="1"/>
</dbReference>
<evidence type="ECO:0000256" key="2">
    <source>
        <dbReference type="ARBA" id="ARBA00008887"/>
    </source>
</evidence>
<dbReference type="SUPFAM" id="SSF52540">
    <property type="entry name" value="P-loop containing nucleoside triphosphate hydrolases"/>
    <property type="match status" value="2"/>
</dbReference>
<evidence type="ECO:0000259" key="17">
    <source>
        <dbReference type="Pfam" id="PF12780"/>
    </source>
</evidence>
<dbReference type="GO" id="GO:0051959">
    <property type="term" value="F:dynein light intermediate chain binding"/>
    <property type="evidence" value="ECO:0007669"/>
    <property type="project" value="InterPro"/>
</dbReference>
<sequence>QVDTYGTQQPIALLKLLLEKGGMYDRGKELYYKYLRDLSYVAAMGKAGGGRNEVDPRFLSLFSVFNMTFPAQESLLKIYNSILHGHTIPFSEEIQGCVTKVTTSTLELYKNIVNDLPPTPSKFHYIFNLRDLSRVYQGICTSTPERFPKLENFIRLWRNECLRVFHDRLIDQKDKTIVQVLIQKLVEENFPKIEEFVSRDPCLFGDYRTALQESEPRLYEDVQDFDAAKALFQEILEEYNEDHTAMNLVLFEDALDHLTRIHRIIRMDHGHSLLVGVGGSGKQSLTKLASFSAGCDVFEIALSRGYDETAFREDLKVLYNKLGIENKKTVFLFTDSHVAEEGFLELINNMLTSGMVPALFADDEKEGIIGSMRDEASKNGFGPAKESIWQYFVSKCRDNLHIVLAMSPVGDQLRVRCRNFPGMVNNTVIDWFMPWPEQALFAVATSFLGENQMIPEEHVDQVVGHIVFAHQSVGKYSELFAQKLRRNNYVTPKNYLDFINSYNSLLEKKDQEILKMCERLDGGLQKLSEATEQLNELNKKLAVAVTEKTEACRTLLNDITIKTQTATEKKELASAKATEIEEQNKVWKINSTMEKKDAEESLAEAMPALEAARLALQDLDKSDVTEIRSFAKPPKAVQTICECILVMKGYREISWKTAKAMMSEGNFLKSLMEMDVDGIGSNQIRTVKGFLKVLGVGLPEMKGISTAGHGMMKFVEAVMGYCEVAREIKPKREKARLLLKADYDVARLERNYHQSKRELDKINKELAALSEELNALGLKYEQVDRWIVDLFYDRTNLVEYFYSSEHCKHCTYDQQIVPGFQRCLFQAIAEQRQLQEEAEIMERRLRAADKLISGLGSENVRWNIELQELKERRVRLLGDCLISSAFLSYEGAFSWEFRNSMVYEDWVKNVAQRKIPLSDPFRLESLLTDEVEISKWGSEGLPPDELSIQNGILTTRASRFPLCIDPQEQALSWIRKKEEKNNLKESSFNSPDFLKQLELAIKYGFPFLFKDVDEYIDPVIDNVLEKDVKGGQGREFVVLGDKEVDYDSNFKLYLTSKLSNPRYSPAVFGKAMIINYTVTLKGLEDQLLSVIVKFERKELEEQRERLIQETSENKKLLKDLEDSLLRELATSKGNMLDNTELIETLDETKSKATEVTEKLAMAAKTSADIDKLRDGYRPAARRGAILFFVLSEMAVINNMYQFSLASFLGVFDFSLRKSLPDSILHKRLKNIIDTLTHNIYNYACTGLFEKHKLLFSFQMTIKLEQDQGHTAQEELDFFYKGNIALEKSRQAPFFRKKPHDWIPDQGWQDIVELARILPDVYQSLPDDVQRQEEAWKNWYDHDTPEIIPIPGKYKEGVSDFHKLCLLRCFRIDRVIRAITNYVITKVGELYVQPPIISFESIYEQSSPVSPIVFILSPGSDPASDLMKLAERSGFGGNRLKFLAMGQGQEKVALQLLETAIARGQWLMLQNCHLLVKWLKELEKALERIQKPHPDFRLWLTTESIPEFPIGILQRSLKVVTEPPNGLKLNLRNTYHKITATMLGECPHPAYRSLVFVLSFFHAVVQERRKYGKIGWNISYDFNESDHTVCMDILKTYLIKAHELGDEKIPWGSLKYLIGEVMYGGRAIDNFDRPSAHYLHGGLVQWYIRIFARDIKMINLYSRIPEDEGNKDSYVELIEGLPLTNTPEVFGLHPNAEIGYYTQAARNIWENLVDLQPQTGDSGGGISRDDFINNVAKDIQNKIPALFELDKIHREFGGTVSPTSVVLLQELERWNKLIERMAKSLVELQRALAGEVGMSNELDDLAKALFNGQIPTIWRKLAPDTLKSLGNWMEHFKKRFDQYTFWVVEGEPAVMWLSG</sequence>
<keyword evidence="12" id="KW-0206">Cytoskeleton</keyword>
<evidence type="ECO:0000259" key="15">
    <source>
        <dbReference type="Pfam" id="PF03028"/>
    </source>
</evidence>
<keyword evidence="4" id="KW-0493">Microtubule</keyword>
<dbReference type="Pfam" id="PF12780">
    <property type="entry name" value="AAA_8"/>
    <property type="match status" value="1"/>
</dbReference>
<dbReference type="Pfam" id="PF12777">
    <property type="entry name" value="MT"/>
    <property type="match status" value="2"/>
</dbReference>
<dbReference type="Gene3D" id="1.20.920.60">
    <property type="match status" value="1"/>
</dbReference>
<evidence type="ECO:0000313" key="23">
    <source>
        <dbReference type="Proteomes" id="UP000007875"/>
    </source>
</evidence>
<comment type="subcellular location">
    <subcellularLocation>
        <location evidence="1">Cytoplasm</location>
        <location evidence="1">Cytoskeleton</location>
        <location evidence="1">Cilium axoneme</location>
    </subcellularLocation>
</comment>
<comment type="similarity">
    <text evidence="2">Belongs to the dynein heavy chain family.</text>
</comment>
<dbReference type="Pfam" id="PF03028">
    <property type="entry name" value="Dynein_heavy"/>
    <property type="match status" value="1"/>
</dbReference>
<evidence type="ECO:0000259" key="19">
    <source>
        <dbReference type="Pfam" id="PF17857"/>
    </source>
</evidence>
<feature type="coiled-coil region" evidence="14">
    <location>
        <begin position="1092"/>
        <end position="1158"/>
    </location>
</feature>
<dbReference type="InterPro" id="IPR035706">
    <property type="entry name" value="AAA_9"/>
</dbReference>
<dbReference type="FunFam" id="1.10.8.1220:FF:000001">
    <property type="entry name" value="Dynein axonemal heavy chain 5"/>
    <property type="match status" value="1"/>
</dbReference>
<keyword evidence="5" id="KW-0677">Repeat</keyword>
<dbReference type="Pfam" id="PF18199">
    <property type="entry name" value="Dynein_C"/>
    <property type="match status" value="1"/>
</dbReference>
<dbReference type="PANTHER" id="PTHR22878:SF69">
    <property type="entry name" value="DYNEIN HEAVY CHAIN"/>
    <property type="match status" value="1"/>
</dbReference>
<feature type="domain" description="Dynein heavy chain AAA module D4" evidence="17">
    <location>
        <begin position="246"/>
        <end position="505"/>
    </location>
</feature>
<dbReference type="Gene3D" id="1.20.920.30">
    <property type="match status" value="1"/>
</dbReference>
<evidence type="ECO:0000256" key="1">
    <source>
        <dbReference type="ARBA" id="ARBA00004430"/>
    </source>
</evidence>
<feature type="domain" description="Dynein heavy chain coiled coil stalk" evidence="16">
    <location>
        <begin position="518"/>
        <end position="772"/>
    </location>
</feature>